<comment type="caution">
    <text evidence="2">The sequence shown here is derived from an EMBL/GenBank/DDBJ whole genome shotgun (WGS) entry which is preliminary data.</text>
</comment>
<protein>
    <submittedName>
        <fullName evidence="2">Uncharacterized protein</fullName>
    </submittedName>
</protein>
<name>A0A8H5Z210_9HYPO</name>
<proteinExistence type="predicted"/>
<evidence type="ECO:0000313" key="2">
    <source>
        <dbReference type="EMBL" id="KAF5723305.1"/>
    </source>
</evidence>
<sequence length="119" mass="13252">MATSPAPTLTITRPDGQPQAMSFIPLPPTAAELASLLNFLPPEVDIPQVPTNSPPSRPQVTAADKKPLTIKEIMANMRRKVEADIERNKERRRAEFWDKKKQRVPTDELVAGGLVKKMK</sequence>
<reference evidence="2 3" key="1">
    <citation type="submission" date="2020-05" db="EMBL/GenBank/DDBJ databases">
        <title>Identification and distribution of gene clusters putatively required for synthesis of sphingolipid metabolism inhibitors in phylogenetically diverse species of the filamentous fungus Fusarium.</title>
        <authorList>
            <person name="Kim H.-S."/>
            <person name="Busman M."/>
            <person name="Brown D.W."/>
            <person name="Divon H."/>
            <person name="Uhlig S."/>
            <person name="Proctor R.H."/>
        </authorList>
    </citation>
    <scope>NUCLEOTIDE SEQUENCE [LARGE SCALE GENOMIC DNA]</scope>
    <source>
        <strain evidence="2 3">NRRL 66235</strain>
    </source>
</reference>
<gene>
    <name evidence="2" type="ORF">FMUND_1939</name>
</gene>
<dbReference type="Proteomes" id="UP000544331">
    <property type="component" value="Unassembled WGS sequence"/>
</dbReference>
<evidence type="ECO:0000256" key="1">
    <source>
        <dbReference type="SAM" id="MobiDB-lite"/>
    </source>
</evidence>
<dbReference type="EMBL" id="JAAOAN010000069">
    <property type="protein sequence ID" value="KAF5723305.1"/>
    <property type="molecule type" value="Genomic_DNA"/>
</dbReference>
<organism evidence="2 3">
    <name type="scientific">Fusarium mundagurra</name>
    <dbReference type="NCBI Taxonomy" id="1567541"/>
    <lineage>
        <taxon>Eukaryota</taxon>
        <taxon>Fungi</taxon>
        <taxon>Dikarya</taxon>
        <taxon>Ascomycota</taxon>
        <taxon>Pezizomycotina</taxon>
        <taxon>Sordariomycetes</taxon>
        <taxon>Hypocreomycetidae</taxon>
        <taxon>Hypocreales</taxon>
        <taxon>Nectriaceae</taxon>
        <taxon>Fusarium</taxon>
        <taxon>Fusarium fujikuroi species complex</taxon>
    </lineage>
</organism>
<evidence type="ECO:0000313" key="3">
    <source>
        <dbReference type="Proteomes" id="UP000544331"/>
    </source>
</evidence>
<feature type="region of interest" description="Disordered" evidence="1">
    <location>
        <begin position="1"/>
        <end position="20"/>
    </location>
</feature>
<accession>A0A8H5Z210</accession>
<dbReference type="OrthoDB" id="5080067at2759"/>
<feature type="compositionally biased region" description="Polar residues" evidence="1">
    <location>
        <begin position="1"/>
        <end position="11"/>
    </location>
</feature>
<dbReference type="AlphaFoldDB" id="A0A8H5Z210"/>
<keyword evidence="3" id="KW-1185">Reference proteome</keyword>